<accession>A0A7Y0E3R9</accession>
<comment type="caution">
    <text evidence="2">The sequence shown here is derived from an EMBL/GenBank/DDBJ whole genome shotgun (WGS) entry which is preliminary data.</text>
</comment>
<keyword evidence="3" id="KW-1185">Reference proteome</keyword>
<name>A0A7Y0E3R9_9PROT</name>
<keyword evidence="1" id="KW-0472">Membrane</keyword>
<evidence type="ECO:0000313" key="3">
    <source>
        <dbReference type="Proteomes" id="UP000539372"/>
    </source>
</evidence>
<organism evidence="2 3">
    <name type="scientific">Pacificispira spongiicola</name>
    <dbReference type="NCBI Taxonomy" id="2729598"/>
    <lineage>
        <taxon>Bacteria</taxon>
        <taxon>Pseudomonadati</taxon>
        <taxon>Pseudomonadota</taxon>
        <taxon>Alphaproteobacteria</taxon>
        <taxon>Rhodospirillales</taxon>
        <taxon>Rhodospirillaceae</taxon>
        <taxon>Pacificispira</taxon>
    </lineage>
</organism>
<dbReference type="RefSeq" id="WP_169627134.1">
    <property type="nucleotide sequence ID" value="NZ_JABBNT010000009.1"/>
</dbReference>
<dbReference type="CDD" id="cd03143">
    <property type="entry name" value="A4_beta-galactosidase_middle_domain"/>
    <property type="match status" value="1"/>
</dbReference>
<gene>
    <name evidence="2" type="ORF">HH303_19720</name>
</gene>
<feature type="transmembrane region" description="Helical" evidence="1">
    <location>
        <begin position="566"/>
        <end position="594"/>
    </location>
</feature>
<dbReference type="Proteomes" id="UP000539372">
    <property type="component" value="Unassembled WGS sequence"/>
</dbReference>
<protein>
    <submittedName>
        <fullName evidence="2">Uncharacterized protein</fullName>
    </submittedName>
</protein>
<keyword evidence="1" id="KW-0812">Transmembrane</keyword>
<sequence>MVEKQKVQFLAVMWGKKYIDFFVDVSGPALLAPGNLPAMASALDSRFVFLTKESDIAYLKKSAIYERIKAYADIDFIAIDDLIIPGLMSYTLTHAYGRGILVHGADMVNRHFVFMNADFVFADGTLKTLSLRIAAGYDVVMAPSLRCTQEETFGSLRDAAGQGDATLILTPRDAVDLTLRHLHPTAIANIVNQPFTNSLVANQFLWRVDHTTMVAHFYLLFMLCIKPTRVVESFHGFCDYVFVPELCPGSAINIIDDSDDGFILEMQSRDQELKTLALGKRDQESIARQLSEWTTKEHREYALRPILFHAGDVPVAVEAVRQESQRYMESIHALLRPTPQPVRHHPYWVGAMHAATRYLTAQARWSETAADTSGADVDRELMESVPFARRLFRMLAGSPPHATPLHFDWLEFRPVGDTLRDFLETETGPLLFVTSGQTRFDLYLLTHKDRCRRVDPAALISGRTDGVMPDGNSGAGLCYCYLTVGELSRIRPLLMALNAILGGESRLLVSVIDEYADIDDEAFERKVLREIGDLSQTGFDIEWITYIGSSWRRRLRSRIYKHADRYALSGGGVFSASVAMLGGLFLGMVLSNLAGGIFGKTRRSPEGATSLVFKAVPKAPL</sequence>
<evidence type="ECO:0000256" key="1">
    <source>
        <dbReference type="SAM" id="Phobius"/>
    </source>
</evidence>
<dbReference type="AlphaFoldDB" id="A0A7Y0E3R9"/>
<reference evidence="2 3" key="1">
    <citation type="submission" date="2020-04" db="EMBL/GenBank/DDBJ databases">
        <title>Rhodospirillaceae bacterium KN72 isolated from deep sea.</title>
        <authorList>
            <person name="Zhang D.-C."/>
        </authorList>
    </citation>
    <scope>NUCLEOTIDE SEQUENCE [LARGE SCALE GENOMIC DNA]</scope>
    <source>
        <strain evidence="2 3">KN72</strain>
    </source>
</reference>
<proteinExistence type="predicted"/>
<keyword evidence="1" id="KW-1133">Transmembrane helix</keyword>
<dbReference type="EMBL" id="JABBNT010000009">
    <property type="protein sequence ID" value="NMM46727.1"/>
    <property type="molecule type" value="Genomic_DNA"/>
</dbReference>
<evidence type="ECO:0000313" key="2">
    <source>
        <dbReference type="EMBL" id="NMM46727.1"/>
    </source>
</evidence>